<dbReference type="InterPro" id="IPR005202">
    <property type="entry name" value="TF_GRAS"/>
</dbReference>
<accession>A0AAV8SNB6</accession>
<name>A0AAV8SNB6_9ROSI</name>
<comment type="similarity">
    <text evidence="5">Belongs to the GRAS family.</text>
</comment>
<feature type="short sequence motif" description="VHIID" evidence="5">
    <location>
        <begin position="254"/>
        <end position="258"/>
    </location>
</feature>
<keyword evidence="7" id="KW-1185">Reference proteome</keyword>
<dbReference type="PANTHER" id="PTHR31636">
    <property type="entry name" value="OSJNBA0084A10.13 PROTEIN-RELATED"/>
    <property type="match status" value="1"/>
</dbReference>
<comment type="subcellular location">
    <subcellularLocation>
        <location evidence="1">Nucleus</location>
    </subcellularLocation>
</comment>
<comment type="caution">
    <text evidence="5">Lacks conserved residue(s) required for the propagation of feature annotation.</text>
</comment>
<keyword evidence="2" id="KW-0805">Transcription regulation</keyword>
<feature type="region of interest" description="PFYRE" evidence="5">
    <location>
        <begin position="365"/>
        <end position="456"/>
    </location>
</feature>
<evidence type="ECO:0000256" key="4">
    <source>
        <dbReference type="ARBA" id="ARBA00023242"/>
    </source>
</evidence>
<dbReference type="PROSITE" id="PS50985">
    <property type="entry name" value="GRAS"/>
    <property type="match status" value="1"/>
</dbReference>
<evidence type="ECO:0000313" key="6">
    <source>
        <dbReference type="EMBL" id="KAJ8753801.1"/>
    </source>
</evidence>
<evidence type="ECO:0000256" key="5">
    <source>
        <dbReference type="PROSITE-ProRule" id="PRU01191"/>
    </source>
</evidence>
<keyword evidence="4" id="KW-0539">Nucleus</keyword>
<dbReference type="Pfam" id="PF03514">
    <property type="entry name" value="GRAS"/>
    <property type="match status" value="1"/>
</dbReference>
<protein>
    <submittedName>
        <fullName evidence="6">Uncharacterized protein</fullName>
    </submittedName>
</protein>
<dbReference type="Proteomes" id="UP001159364">
    <property type="component" value="Linkage Group LG09"/>
</dbReference>
<feature type="region of interest" description="Leucine repeat II (LRII)" evidence="5">
    <location>
        <begin position="320"/>
        <end position="352"/>
    </location>
</feature>
<proteinExistence type="inferred from homology"/>
<evidence type="ECO:0000256" key="3">
    <source>
        <dbReference type="ARBA" id="ARBA00023163"/>
    </source>
</evidence>
<dbReference type="AlphaFoldDB" id="A0AAV8SNB6"/>
<evidence type="ECO:0000313" key="7">
    <source>
        <dbReference type="Proteomes" id="UP001159364"/>
    </source>
</evidence>
<comment type="caution">
    <text evidence="6">The sequence shown here is derived from an EMBL/GenBank/DDBJ whole genome shotgun (WGS) entry which is preliminary data.</text>
</comment>
<dbReference type="GO" id="GO:0005634">
    <property type="term" value="C:nucleus"/>
    <property type="evidence" value="ECO:0007669"/>
    <property type="project" value="UniProtKB-SubCell"/>
</dbReference>
<gene>
    <name evidence="6" type="ORF">K2173_000055</name>
</gene>
<feature type="region of interest" description="SAW" evidence="5">
    <location>
        <begin position="459"/>
        <end position="546"/>
    </location>
</feature>
<evidence type="ECO:0000256" key="2">
    <source>
        <dbReference type="ARBA" id="ARBA00023015"/>
    </source>
</evidence>
<organism evidence="6 7">
    <name type="scientific">Erythroxylum novogranatense</name>
    <dbReference type="NCBI Taxonomy" id="1862640"/>
    <lineage>
        <taxon>Eukaryota</taxon>
        <taxon>Viridiplantae</taxon>
        <taxon>Streptophyta</taxon>
        <taxon>Embryophyta</taxon>
        <taxon>Tracheophyta</taxon>
        <taxon>Spermatophyta</taxon>
        <taxon>Magnoliopsida</taxon>
        <taxon>eudicotyledons</taxon>
        <taxon>Gunneridae</taxon>
        <taxon>Pentapetalae</taxon>
        <taxon>rosids</taxon>
        <taxon>fabids</taxon>
        <taxon>Malpighiales</taxon>
        <taxon>Erythroxylaceae</taxon>
        <taxon>Erythroxylum</taxon>
    </lineage>
</organism>
<evidence type="ECO:0000256" key="1">
    <source>
        <dbReference type="ARBA" id="ARBA00004123"/>
    </source>
</evidence>
<dbReference type="EMBL" id="JAIWQS010000009">
    <property type="protein sequence ID" value="KAJ8753801.1"/>
    <property type="molecule type" value="Genomic_DNA"/>
</dbReference>
<keyword evidence="3" id="KW-0804">Transcription</keyword>
<reference evidence="6 7" key="1">
    <citation type="submission" date="2021-09" db="EMBL/GenBank/DDBJ databases">
        <title>Genomic insights and catalytic innovation underlie evolution of tropane alkaloids biosynthesis.</title>
        <authorList>
            <person name="Wang Y.-J."/>
            <person name="Tian T."/>
            <person name="Huang J.-P."/>
            <person name="Huang S.-X."/>
        </authorList>
    </citation>
    <scope>NUCLEOTIDE SEQUENCE [LARGE SCALE GENOMIC DNA]</scope>
    <source>
        <strain evidence="6">KIB-2018</strain>
        <tissue evidence="6">Leaf</tissue>
    </source>
</reference>
<sequence length="546" mass="62740">MTDFFQFSCSRFSNNVELSLDEYTNYGLDMEAHNHVQHLHQFSSSPELTGFPVHRTTVNGIASSDVYSTLEMEELELILRGDIEDVSGWLKGSEEKACSLMFQQSNNDGGKNNKYCTFSPSNVSSDTSIDETSVIQQQALSLPSEEMLINNQLSLNHLIKAYVEAVENEQAEVAEVIVGRISEKVSPIGEVWERLLYYTFHPSNKQADYLKQESQKNSSRAFEAFNRIYPFCMLAHFTANSAILETMPPDVHVLHVVDFDIGEGLQWSSMIMELGHYQRQDIGSQYYTPVSMQMTLRITAIKWEEGESSCHVPYWTRFEETKKRLHDYASSFGVILKVEEIELQDLVSEMRKARRRGSGRSTEWLVFNCMWALPHMGRMRSRRTVMEFMSIAKELLSNNGYCNPNYRGAFTFGNGGAWEIFKSNPSFGSFFSSFMDHYQALLGSIEWNIPIRLAEARVAIECLFISPYVSSLTWMQEWEEMIEVCDFQVGLGFEGLRLCNKESLDEAREMVREGETPYEVRIEGDNNNEMVLQWKGTPLIRISAWR</sequence>